<protein>
    <recommendedName>
        <fullName evidence="3">Fe2OG dioxygenase domain-containing protein</fullName>
    </recommendedName>
</protein>
<dbReference type="PANTHER" id="PTHR47990">
    <property type="entry name" value="2-OXOGLUTARATE (2OG) AND FE(II)-DEPENDENT OXYGENASE SUPERFAMILY PROTEIN-RELATED"/>
    <property type="match status" value="1"/>
</dbReference>
<organism evidence="4 5">
    <name type="scientific">Aspergillus pseudocaelatus</name>
    <dbReference type="NCBI Taxonomy" id="1825620"/>
    <lineage>
        <taxon>Eukaryota</taxon>
        <taxon>Fungi</taxon>
        <taxon>Dikarya</taxon>
        <taxon>Ascomycota</taxon>
        <taxon>Pezizomycotina</taxon>
        <taxon>Eurotiomycetes</taxon>
        <taxon>Eurotiomycetidae</taxon>
        <taxon>Eurotiales</taxon>
        <taxon>Aspergillaceae</taxon>
        <taxon>Aspergillus</taxon>
        <taxon>Aspergillus subgen. Circumdati</taxon>
    </lineage>
</organism>
<sequence length="248" mass="28164">MPAHRSAHRFFALPEEQKMEYFVAKSKKYHGFMPVYAEEIPIADDLSERIEEKATGALLESFDIDYEILTDPQRAPDDVLSPDTYNLYGGNQWPRDEVLPKFRETYLLYCTEALTLFTSRISHYPPQPVDGEARDGLGAHTDYECFMILSQENVPALQVRNARGECVVAPPIPGTLVVNIADSINLTDQERYSIPFFFGVDYNTTVSVLPNCVFDDRPACVKPFKTGEFVRAQLAKTYVPYSEEPSTR</sequence>
<comment type="similarity">
    <text evidence="1 2">Belongs to the iron/ascorbate-dependent oxidoreductase family.</text>
</comment>
<keyword evidence="2" id="KW-0479">Metal-binding</keyword>
<dbReference type="InterPro" id="IPR044861">
    <property type="entry name" value="IPNS-like_FE2OG_OXY"/>
</dbReference>
<evidence type="ECO:0000313" key="4">
    <source>
        <dbReference type="EMBL" id="KAE8422535.1"/>
    </source>
</evidence>
<dbReference type="Proteomes" id="UP000325395">
    <property type="component" value="Unassembled WGS sequence"/>
</dbReference>
<gene>
    <name evidence="4" type="ORF">BDV36DRAFT_279939</name>
</gene>
<dbReference type="InterPro" id="IPR005123">
    <property type="entry name" value="Oxoglu/Fe-dep_dioxygenase_dom"/>
</dbReference>
<proteinExistence type="inferred from homology"/>
<keyword evidence="2" id="KW-0408">Iron</keyword>
<dbReference type="Pfam" id="PF03171">
    <property type="entry name" value="2OG-FeII_Oxy"/>
    <property type="match status" value="1"/>
</dbReference>
<dbReference type="EMBL" id="ML735694">
    <property type="protein sequence ID" value="KAE8422535.1"/>
    <property type="molecule type" value="Genomic_DNA"/>
</dbReference>
<dbReference type="InterPro" id="IPR027443">
    <property type="entry name" value="IPNS-like_sf"/>
</dbReference>
<evidence type="ECO:0000313" key="5">
    <source>
        <dbReference type="Proteomes" id="UP000325395"/>
    </source>
</evidence>
<dbReference type="Gene3D" id="2.60.120.330">
    <property type="entry name" value="B-lactam Antibiotic, Isopenicillin N Synthase, Chain"/>
    <property type="match status" value="2"/>
</dbReference>
<accession>A0ABQ6WZM8</accession>
<dbReference type="SUPFAM" id="SSF51197">
    <property type="entry name" value="Clavaminate synthase-like"/>
    <property type="match status" value="1"/>
</dbReference>
<keyword evidence="5" id="KW-1185">Reference proteome</keyword>
<evidence type="ECO:0000256" key="2">
    <source>
        <dbReference type="RuleBase" id="RU003682"/>
    </source>
</evidence>
<dbReference type="PROSITE" id="PS51471">
    <property type="entry name" value="FE2OG_OXY"/>
    <property type="match status" value="1"/>
</dbReference>
<name>A0ABQ6WZM8_9EURO</name>
<dbReference type="InterPro" id="IPR050231">
    <property type="entry name" value="Iron_ascorbate_oxido_reductase"/>
</dbReference>
<evidence type="ECO:0000259" key="3">
    <source>
        <dbReference type="PROSITE" id="PS51471"/>
    </source>
</evidence>
<evidence type="ECO:0000256" key="1">
    <source>
        <dbReference type="ARBA" id="ARBA00008056"/>
    </source>
</evidence>
<reference evidence="4 5" key="1">
    <citation type="submission" date="2019-04" db="EMBL/GenBank/DDBJ databases">
        <authorList>
            <consortium name="DOE Joint Genome Institute"/>
            <person name="Mondo S."/>
            <person name="Kjaerbolling I."/>
            <person name="Vesth T."/>
            <person name="Frisvad J.C."/>
            <person name="Nybo J.L."/>
            <person name="Theobald S."/>
            <person name="Kildgaard S."/>
            <person name="Isbrandt T."/>
            <person name="Kuo A."/>
            <person name="Sato A."/>
            <person name="Lyhne E.K."/>
            <person name="Kogle M.E."/>
            <person name="Wiebenga A."/>
            <person name="Kun R.S."/>
            <person name="Lubbers R.J."/>
            <person name="Makela M.R."/>
            <person name="Barry K."/>
            <person name="Chovatia M."/>
            <person name="Clum A."/>
            <person name="Daum C."/>
            <person name="Haridas S."/>
            <person name="He G."/>
            <person name="LaButti K."/>
            <person name="Lipzen A."/>
            <person name="Riley R."/>
            <person name="Salamov A."/>
            <person name="Simmons B.A."/>
            <person name="Magnuson J.K."/>
            <person name="Henrissat B."/>
            <person name="Mortensen U.H."/>
            <person name="Larsen T.O."/>
            <person name="Devries R.P."/>
            <person name="Grigoriev I.V."/>
            <person name="Machida M."/>
            <person name="Baker S.E."/>
            <person name="Andersen M.R."/>
            <person name="Cantor M.N."/>
            <person name="Hua S.X."/>
        </authorList>
    </citation>
    <scope>NUCLEOTIDE SEQUENCE [LARGE SCALE GENOMIC DNA]</scope>
    <source>
        <strain evidence="4 5">CBS 117616</strain>
    </source>
</reference>
<feature type="domain" description="Fe2OG dioxygenase" evidence="3">
    <location>
        <begin position="115"/>
        <end position="200"/>
    </location>
</feature>
<keyword evidence="2" id="KW-0560">Oxidoreductase</keyword>